<name>A0A7S4F7N3_CHRCT</name>
<dbReference type="PANTHER" id="PTHR12461:SF105">
    <property type="entry name" value="HYPOXIA-INDUCIBLE FACTOR 1-ALPHA INHIBITOR"/>
    <property type="match status" value="1"/>
</dbReference>
<sequence length="421" mass="46569">MTGACRTLVPAVEEGDWGDPNWQTANLLGLAVQLACTLYQHLYRPNHMHGLEDVNCKIGSLKSASTKPAVGPSSSEDDSSLGPEMIRMGQLALALFNLSVSSILAAADVCAADEEDTQWISGLLALAEACFLNKQLSLPPTPPLLDASAWEVPRSAGFTKSVLNGTQIQTVDVASMSAARFFSEHLRRAEPVVIKGHLEEEQWEALSYFSDLRRLRREHGSRLVPVTRGSPLVDYGGVSYVPLSRFIEEYLLPSNAAHEAPVRADADADDNTRCAVAYMSQHHLFHQIPELQRLIAIPRFTIGRTLSPLNAWLGTCGTVTSLHSDPGDNLLCQVAGYKYVRLYSLEQTKFLYARTMLEKSTNVFGTSPVRVEAPDLEKYPEFAQATYMEAVLAPGDMLFIPKRHWHYVRSLTTSFSVNIWF</sequence>
<dbReference type="PANTHER" id="PTHR12461">
    <property type="entry name" value="HYPOXIA-INDUCIBLE FACTOR 1 ALPHA INHIBITOR-RELATED"/>
    <property type="match status" value="1"/>
</dbReference>
<reference evidence="2" key="1">
    <citation type="submission" date="2021-01" db="EMBL/GenBank/DDBJ databases">
        <authorList>
            <person name="Corre E."/>
            <person name="Pelletier E."/>
            <person name="Niang G."/>
            <person name="Scheremetjew M."/>
            <person name="Finn R."/>
            <person name="Kale V."/>
            <person name="Holt S."/>
            <person name="Cochrane G."/>
            <person name="Meng A."/>
            <person name="Brown T."/>
            <person name="Cohen L."/>
        </authorList>
    </citation>
    <scope>NUCLEOTIDE SEQUENCE</scope>
    <source>
        <strain evidence="2">CCMP645</strain>
    </source>
</reference>
<gene>
    <name evidence="2" type="ORF">PCAR00345_LOCUS30489</name>
</gene>
<dbReference type="InterPro" id="IPR003347">
    <property type="entry name" value="JmjC_dom"/>
</dbReference>
<dbReference type="InterPro" id="IPR041667">
    <property type="entry name" value="Cupin_8"/>
</dbReference>
<feature type="domain" description="JmjC" evidence="1">
    <location>
        <begin position="277"/>
        <end position="421"/>
    </location>
</feature>
<evidence type="ECO:0000259" key="1">
    <source>
        <dbReference type="PROSITE" id="PS51184"/>
    </source>
</evidence>
<dbReference type="PROSITE" id="PS51184">
    <property type="entry name" value="JMJC"/>
    <property type="match status" value="1"/>
</dbReference>
<proteinExistence type="predicted"/>
<protein>
    <recommendedName>
        <fullName evidence="1">JmjC domain-containing protein</fullName>
    </recommendedName>
</protein>
<dbReference type="SMART" id="SM00558">
    <property type="entry name" value="JmjC"/>
    <property type="match status" value="1"/>
</dbReference>
<accession>A0A7S4F7N3</accession>
<dbReference type="SUPFAM" id="SSF51197">
    <property type="entry name" value="Clavaminate synthase-like"/>
    <property type="match status" value="1"/>
</dbReference>
<dbReference type="AlphaFoldDB" id="A0A7S4F7N3"/>
<organism evidence="2">
    <name type="scientific">Chrysotila carterae</name>
    <name type="common">Marine alga</name>
    <name type="synonym">Syracosphaera carterae</name>
    <dbReference type="NCBI Taxonomy" id="13221"/>
    <lineage>
        <taxon>Eukaryota</taxon>
        <taxon>Haptista</taxon>
        <taxon>Haptophyta</taxon>
        <taxon>Prymnesiophyceae</taxon>
        <taxon>Isochrysidales</taxon>
        <taxon>Isochrysidaceae</taxon>
        <taxon>Chrysotila</taxon>
    </lineage>
</organism>
<dbReference type="Gene3D" id="2.60.120.650">
    <property type="entry name" value="Cupin"/>
    <property type="match status" value="1"/>
</dbReference>
<dbReference type="EMBL" id="HBIZ01047609">
    <property type="protein sequence ID" value="CAE0777850.1"/>
    <property type="molecule type" value="Transcribed_RNA"/>
</dbReference>
<evidence type="ECO:0000313" key="2">
    <source>
        <dbReference type="EMBL" id="CAE0777850.1"/>
    </source>
</evidence>
<dbReference type="Pfam" id="PF13621">
    <property type="entry name" value="Cupin_8"/>
    <property type="match status" value="1"/>
</dbReference>